<evidence type="ECO:0000313" key="3">
    <source>
        <dbReference type="EMBL" id="CAE0476284.1"/>
    </source>
</evidence>
<organism evidence="3">
    <name type="scientific">Chaetoceros debilis</name>
    <dbReference type="NCBI Taxonomy" id="122233"/>
    <lineage>
        <taxon>Eukaryota</taxon>
        <taxon>Sar</taxon>
        <taxon>Stramenopiles</taxon>
        <taxon>Ochrophyta</taxon>
        <taxon>Bacillariophyta</taxon>
        <taxon>Coscinodiscophyceae</taxon>
        <taxon>Chaetocerotophycidae</taxon>
        <taxon>Chaetocerotales</taxon>
        <taxon>Chaetocerotaceae</taxon>
        <taxon>Chaetoceros</taxon>
    </lineage>
</organism>
<feature type="transmembrane region" description="Helical" evidence="2">
    <location>
        <begin position="55"/>
        <end position="73"/>
    </location>
</feature>
<keyword evidence="2" id="KW-0472">Membrane</keyword>
<evidence type="ECO:0000256" key="1">
    <source>
        <dbReference type="SAM" id="MobiDB-lite"/>
    </source>
</evidence>
<proteinExistence type="predicted"/>
<feature type="transmembrane region" description="Helical" evidence="2">
    <location>
        <begin position="15"/>
        <end position="34"/>
    </location>
</feature>
<keyword evidence="2" id="KW-0812">Transmembrane</keyword>
<dbReference type="EMBL" id="HBIO01027516">
    <property type="protein sequence ID" value="CAE0476284.1"/>
    <property type="molecule type" value="Transcribed_RNA"/>
</dbReference>
<feature type="transmembrane region" description="Helical" evidence="2">
    <location>
        <begin position="152"/>
        <end position="174"/>
    </location>
</feature>
<feature type="compositionally biased region" description="Polar residues" evidence="1">
    <location>
        <begin position="240"/>
        <end position="255"/>
    </location>
</feature>
<gene>
    <name evidence="3" type="ORF">CDEB00056_LOCUS21137</name>
</gene>
<dbReference type="InterPro" id="IPR022127">
    <property type="entry name" value="STIMATE/YPL162C"/>
</dbReference>
<accession>A0A7S3QFX3</accession>
<dbReference type="PANTHER" id="PTHR31735">
    <property type="entry name" value="VACUOLAR MEMBRANE PROTEIN YPL162C"/>
    <property type="match status" value="1"/>
</dbReference>
<feature type="transmembrane region" description="Helical" evidence="2">
    <location>
        <begin position="194"/>
        <end position="214"/>
    </location>
</feature>
<evidence type="ECO:0000256" key="2">
    <source>
        <dbReference type="SAM" id="Phobius"/>
    </source>
</evidence>
<dbReference type="AlphaFoldDB" id="A0A7S3QFX3"/>
<feature type="transmembrane region" description="Helical" evidence="2">
    <location>
        <begin position="88"/>
        <end position="112"/>
    </location>
</feature>
<name>A0A7S3QFX3_9STRA</name>
<reference evidence="3" key="1">
    <citation type="submission" date="2021-01" db="EMBL/GenBank/DDBJ databases">
        <authorList>
            <person name="Corre E."/>
            <person name="Pelletier E."/>
            <person name="Niang G."/>
            <person name="Scheremetjew M."/>
            <person name="Finn R."/>
            <person name="Kale V."/>
            <person name="Holt S."/>
            <person name="Cochrane G."/>
            <person name="Meng A."/>
            <person name="Brown T."/>
            <person name="Cohen L."/>
        </authorList>
    </citation>
    <scope>NUCLEOTIDE SEQUENCE</scope>
    <source>
        <strain evidence="3">MM31A-1</strain>
    </source>
</reference>
<dbReference type="GO" id="GO:0016020">
    <property type="term" value="C:membrane"/>
    <property type="evidence" value="ECO:0007669"/>
    <property type="project" value="TreeGrafter"/>
</dbReference>
<sequence>MGDDDVCKIYDKEDAFTSFVQVLLAGIALGSLYIKRNNERPRRKFMTWWLDVSKQGIGAVYAHISNMYIAAIISENTRGDYELKDQCAWYSISFLVDTTVGLFFSLILLGWLNALAQKRGWHTLINNGVYEFELDGTKGVTKDGMRHWRHQVLAWVLILTLVRVLVMGFIWVFSPILARAGDFLFEPLQDNIRFELLFVMILFPGILNFFYFWVADHYLKAGAEHSSAHESFDDDDEIENGQQSDSLPPQPTSDYVATGDDMKVDHHQQAGPPTSSSLELPEVKPGTVRTLV</sequence>
<keyword evidence="2" id="KW-1133">Transmembrane helix</keyword>
<feature type="region of interest" description="Disordered" evidence="1">
    <location>
        <begin position="230"/>
        <end position="292"/>
    </location>
</feature>
<protein>
    <submittedName>
        <fullName evidence="3">Uncharacterized protein</fullName>
    </submittedName>
</protein>
<dbReference type="Pfam" id="PF12400">
    <property type="entry name" value="STIMATE"/>
    <property type="match status" value="1"/>
</dbReference>
<dbReference type="PANTHER" id="PTHR31735:SF1">
    <property type="entry name" value="VACUOLAR MEMBRANE PROTEIN YPL162C"/>
    <property type="match status" value="1"/>
</dbReference>